<sequence length="397" mass="44102">MTSVNALALDSIDNRYLLSGGGDSSIKLWDLQSRDDSKWMSTDAESVYKPAYIIPAKTVHQFGITHLKWWPDNGMWLSSSYDYSLKVFNSDTMQPVHSFNLESRVLNFDFDPQGSNSLVACCLDGGVGGIRLVDLRTLADSQTLGGGGKSKGGFGYMLSCAWSPTDHNLVVSGSQDGYCIGWDIRASNGCLFTLDYNLTTRNYTNSNRQLLFYEDIPRAHNGGINSLMFNDVGTELITLGTDEKIRVWDLTTGSKPLNKSINFGPLVRNKSSQYVQMCLSPTIESEMQYLWFPSENGELLIYRIQDGKLVARLTRHGNGLISSKVHALVYGRNNCIRYYAGCHDGSISVWGYAEDGMEEDNAPVNFDNGADNEQETTDTKPVDILDKIYHEMSASKA</sequence>
<keyword evidence="1 5" id="KW-0853">WD repeat</keyword>
<gene>
    <name evidence="6" type="ORF">FOA43_003858</name>
</gene>
<dbReference type="OrthoDB" id="361494at2759"/>
<organism evidence="6 7">
    <name type="scientific">Eeniella nana</name>
    <name type="common">Yeast</name>
    <name type="synonym">Brettanomyces nanus</name>
    <dbReference type="NCBI Taxonomy" id="13502"/>
    <lineage>
        <taxon>Eukaryota</taxon>
        <taxon>Fungi</taxon>
        <taxon>Dikarya</taxon>
        <taxon>Ascomycota</taxon>
        <taxon>Saccharomycotina</taxon>
        <taxon>Pichiomycetes</taxon>
        <taxon>Pichiales</taxon>
        <taxon>Pichiaceae</taxon>
        <taxon>Brettanomyces</taxon>
    </lineage>
</organism>
<evidence type="ECO:0000256" key="3">
    <source>
        <dbReference type="ARBA" id="ARBA00022763"/>
    </source>
</evidence>
<dbReference type="GO" id="GO:0031464">
    <property type="term" value="C:Cul4A-RING E3 ubiquitin ligase complex"/>
    <property type="evidence" value="ECO:0007669"/>
    <property type="project" value="TreeGrafter"/>
</dbReference>
<dbReference type="InterPro" id="IPR015943">
    <property type="entry name" value="WD40/YVTN_repeat-like_dom_sf"/>
</dbReference>
<dbReference type="PROSITE" id="PS50294">
    <property type="entry name" value="WD_REPEATS_REGION"/>
    <property type="match status" value="2"/>
</dbReference>
<dbReference type="PROSITE" id="PS50082">
    <property type="entry name" value="WD_REPEATS_2"/>
    <property type="match status" value="2"/>
</dbReference>
<evidence type="ECO:0000256" key="4">
    <source>
        <dbReference type="ARBA" id="ARBA00023204"/>
    </source>
</evidence>
<dbReference type="PRINTS" id="PR00320">
    <property type="entry name" value="GPROTEINBRPT"/>
</dbReference>
<dbReference type="PANTHER" id="PTHR46202:SF1">
    <property type="entry name" value="DNA EXCISION REPAIR PROTEIN ERCC-8"/>
    <property type="match status" value="1"/>
</dbReference>
<dbReference type="InterPro" id="IPR036322">
    <property type="entry name" value="WD40_repeat_dom_sf"/>
</dbReference>
<dbReference type="InterPro" id="IPR042238">
    <property type="entry name" value="Rad28/ERCC8/Ckn1/ATCSA-1"/>
</dbReference>
<evidence type="ECO:0000313" key="7">
    <source>
        <dbReference type="Proteomes" id="UP000662931"/>
    </source>
</evidence>
<dbReference type="GO" id="GO:0000209">
    <property type="term" value="P:protein polyubiquitination"/>
    <property type="evidence" value="ECO:0007669"/>
    <property type="project" value="TreeGrafter"/>
</dbReference>
<evidence type="ECO:0000313" key="6">
    <source>
        <dbReference type="EMBL" id="QPG76469.1"/>
    </source>
</evidence>
<keyword evidence="3" id="KW-0227">DNA damage</keyword>
<dbReference type="GO" id="GO:0006283">
    <property type="term" value="P:transcription-coupled nucleotide-excision repair"/>
    <property type="evidence" value="ECO:0007669"/>
    <property type="project" value="InterPro"/>
</dbReference>
<feature type="repeat" description="WD" evidence="5">
    <location>
        <begin position="217"/>
        <end position="258"/>
    </location>
</feature>
<feature type="repeat" description="WD" evidence="5">
    <location>
        <begin position="1"/>
        <end position="33"/>
    </location>
</feature>
<reference evidence="6" key="1">
    <citation type="submission" date="2020-10" db="EMBL/GenBank/DDBJ databases">
        <authorList>
            <person name="Roach M.J.R."/>
        </authorList>
    </citation>
    <scope>NUCLEOTIDE SEQUENCE</scope>
    <source>
        <strain evidence="6">CBS 1945</strain>
    </source>
</reference>
<protein>
    <submittedName>
        <fullName evidence="6">Uncharacterized protein</fullName>
    </submittedName>
</protein>
<dbReference type="PANTHER" id="PTHR46202">
    <property type="entry name" value="DNA EXCISION REPAIR PROTEIN ERCC-8"/>
    <property type="match status" value="1"/>
</dbReference>
<dbReference type="EMBL" id="CP064815">
    <property type="protein sequence ID" value="QPG76469.1"/>
    <property type="molecule type" value="Genomic_DNA"/>
</dbReference>
<dbReference type="Proteomes" id="UP000662931">
    <property type="component" value="Chromosome 4"/>
</dbReference>
<dbReference type="InterPro" id="IPR001680">
    <property type="entry name" value="WD40_rpt"/>
</dbReference>
<name>A0A875SA49_EENNA</name>
<dbReference type="Gene3D" id="2.130.10.10">
    <property type="entry name" value="YVTN repeat-like/Quinoprotein amine dehydrogenase"/>
    <property type="match status" value="1"/>
</dbReference>
<dbReference type="GeneID" id="62197258"/>
<dbReference type="GO" id="GO:0000109">
    <property type="term" value="C:nucleotide-excision repair complex"/>
    <property type="evidence" value="ECO:0007669"/>
    <property type="project" value="TreeGrafter"/>
</dbReference>
<dbReference type="Pfam" id="PF00400">
    <property type="entry name" value="WD40"/>
    <property type="match status" value="4"/>
</dbReference>
<evidence type="ECO:0000256" key="2">
    <source>
        <dbReference type="ARBA" id="ARBA00022737"/>
    </source>
</evidence>
<dbReference type="PROSITE" id="PS00678">
    <property type="entry name" value="WD_REPEATS_1"/>
    <property type="match status" value="2"/>
</dbReference>
<dbReference type="SUPFAM" id="SSF50978">
    <property type="entry name" value="WD40 repeat-like"/>
    <property type="match status" value="1"/>
</dbReference>
<evidence type="ECO:0000256" key="5">
    <source>
        <dbReference type="PROSITE-ProRule" id="PRU00221"/>
    </source>
</evidence>
<proteinExistence type="predicted"/>
<keyword evidence="4" id="KW-0234">DNA repair</keyword>
<dbReference type="InterPro" id="IPR020472">
    <property type="entry name" value="WD40_PAC1"/>
</dbReference>
<dbReference type="KEGG" id="bnn:FOA43_003858"/>
<keyword evidence="2" id="KW-0677">Repeat</keyword>
<evidence type="ECO:0000256" key="1">
    <source>
        <dbReference type="ARBA" id="ARBA00022574"/>
    </source>
</evidence>
<dbReference type="AlphaFoldDB" id="A0A875SA49"/>
<keyword evidence="7" id="KW-1185">Reference proteome</keyword>
<dbReference type="GO" id="GO:0043161">
    <property type="term" value="P:proteasome-mediated ubiquitin-dependent protein catabolic process"/>
    <property type="evidence" value="ECO:0007669"/>
    <property type="project" value="TreeGrafter"/>
</dbReference>
<accession>A0A875SA49</accession>
<dbReference type="InterPro" id="IPR019775">
    <property type="entry name" value="WD40_repeat_CS"/>
</dbReference>
<dbReference type="SMART" id="SM00320">
    <property type="entry name" value="WD40"/>
    <property type="match status" value="6"/>
</dbReference>
<dbReference type="RefSeq" id="XP_038780034.1">
    <property type="nucleotide sequence ID" value="XM_038924106.1"/>
</dbReference>